<name>A0AAP2DJ67_9BACT</name>
<proteinExistence type="predicted"/>
<organism evidence="1 2">
    <name type="scientific">Chryseosolibacter histidini</name>
    <dbReference type="NCBI Taxonomy" id="2782349"/>
    <lineage>
        <taxon>Bacteria</taxon>
        <taxon>Pseudomonadati</taxon>
        <taxon>Bacteroidota</taxon>
        <taxon>Cytophagia</taxon>
        <taxon>Cytophagales</taxon>
        <taxon>Chryseotaleaceae</taxon>
        <taxon>Chryseosolibacter</taxon>
    </lineage>
</organism>
<sequence>MLKKKNNIYGKQDWSKFKLRVNIGAKAMDAYARWITSAALESWFLRKAIFKDPQGNVRGKHEPVKPGDTYEWYWHGYPDTISEKGKVLHANGENKFGFTFSMGCPVTISLYTEAGETIVELVESDLPIDESTALKHFVGDSRGWIFYLVNLKSVLEGGLDLRNKKEEITNVITS</sequence>
<dbReference type="EMBL" id="JAHESF010000008">
    <property type="protein sequence ID" value="MBT1697338.1"/>
    <property type="molecule type" value="Genomic_DNA"/>
</dbReference>
<keyword evidence="2" id="KW-1185">Reference proteome</keyword>
<evidence type="ECO:0000313" key="1">
    <source>
        <dbReference type="EMBL" id="MBT1697338.1"/>
    </source>
</evidence>
<reference evidence="1 2" key="1">
    <citation type="submission" date="2021-05" db="EMBL/GenBank/DDBJ databases">
        <title>A Polyphasic approach of four new species of the genus Ohtaekwangia: Ohtaekwangia histidinii sp. nov., Ohtaekwangia cretensis sp. nov., Ohtaekwangia indiensis sp. nov., Ohtaekwangia reichenbachii sp. nov. from diverse environment.</title>
        <authorList>
            <person name="Octaviana S."/>
        </authorList>
    </citation>
    <scope>NUCLEOTIDE SEQUENCE [LARGE SCALE GENOMIC DNA]</scope>
    <source>
        <strain evidence="1 2">PWU4</strain>
    </source>
</reference>
<dbReference type="InterPro" id="IPR023393">
    <property type="entry name" value="START-like_dom_sf"/>
</dbReference>
<evidence type="ECO:0000313" key="2">
    <source>
        <dbReference type="Proteomes" id="UP001319200"/>
    </source>
</evidence>
<evidence type="ECO:0008006" key="3">
    <source>
        <dbReference type="Google" id="ProtNLM"/>
    </source>
</evidence>
<dbReference type="RefSeq" id="WP_254163208.1">
    <property type="nucleotide sequence ID" value="NZ_JAHESF010000008.1"/>
</dbReference>
<dbReference type="AlphaFoldDB" id="A0AAP2DJ67"/>
<accession>A0AAP2DJ67</accession>
<comment type="caution">
    <text evidence="1">The sequence shown here is derived from an EMBL/GenBank/DDBJ whole genome shotgun (WGS) entry which is preliminary data.</text>
</comment>
<gene>
    <name evidence="1" type="ORF">KK083_10650</name>
</gene>
<dbReference type="Gene3D" id="3.30.530.20">
    <property type="match status" value="1"/>
</dbReference>
<protein>
    <recommendedName>
        <fullName evidence="3">SRPBCC domain-containing protein</fullName>
    </recommendedName>
</protein>
<dbReference type="SUPFAM" id="SSF55961">
    <property type="entry name" value="Bet v1-like"/>
    <property type="match status" value="1"/>
</dbReference>
<dbReference type="Proteomes" id="UP001319200">
    <property type="component" value="Unassembled WGS sequence"/>
</dbReference>